<comment type="caution">
    <text evidence="1">The sequence shown here is derived from an EMBL/GenBank/DDBJ whole genome shotgun (WGS) entry which is preliminary data.</text>
</comment>
<evidence type="ECO:0000313" key="2">
    <source>
        <dbReference type="Proteomes" id="UP000032515"/>
    </source>
</evidence>
<evidence type="ECO:0000313" key="1">
    <source>
        <dbReference type="EMBL" id="KIZ47845.1"/>
    </source>
</evidence>
<dbReference type="Proteomes" id="UP000032515">
    <property type="component" value="Unassembled WGS sequence"/>
</dbReference>
<dbReference type="EMBL" id="JXXE01000035">
    <property type="protein sequence ID" value="KIZ47845.1"/>
    <property type="molecule type" value="Genomic_DNA"/>
</dbReference>
<sequence length="64" mass="7227">MARPRLFKSEGAGYMTVLLSREHFKYINYLAGPAPGNRAPTVRRLIDIGIAAERSKRRRKRAAA</sequence>
<dbReference type="AlphaFoldDB" id="A0A0D7F4X9"/>
<protein>
    <submittedName>
        <fullName evidence="1">Uncharacterized protein</fullName>
    </submittedName>
</protein>
<reference evidence="1 2" key="1">
    <citation type="submission" date="2014-11" db="EMBL/GenBank/DDBJ databases">
        <title>Genomics and ecophysiology of heterotrophic nitrogen fixing bacteria isolated from estuarine surface water.</title>
        <authorList>
            <person name="Bentzon-Tilia M."/>
            <person name="Severin I."/>
            <person name="Hansen L.H."/>
            <person name="Riemann L."/>
        </authorList>
    </citation>
    <scope>NUCLEOTIDE SEQUENCE [LARGE SCALE GENOMIC DNA]</scope>
    <source>
        <strain evidence="1 2">BAL398</strain>
    </source>
</reference>
<dbReference type="PATRIC" id="fig|1076.23.peg.4538"/>
<gene>
    <name evidence="1" type="ORF">OO17_02195</name>
</gene>
<accession>A0A0D7F4X9</accession>
<name>A0A0D7F4X9_RHOPL</name>
<proteinExistence type="predicted"/>
<organism evidence="1 2">
    <name type="scientific">Rhodopseudomonas palustris</name>
    <dbReference type="NCBI Taxonomy" id="1076"/>
    <lineage>
        <taxon>Bacteria</taxon>
        <taxon>Pseudomonadati</taxon>
        <taxon>Pseudomonadota</taxon>
        <taxon>Alphaproteobacteria</taxon>
        <taxon>Hyphomicrobiales</taxon>
        <taxon>Nitrobacteraceae</taxon>
        <taxon>Rhodopseudomonas</taxon>
    </lineage>
</organism>